<organism evidence="1 2">
    <name type="scientific">Enterococcus phage vB_EhiS_268</name>
    <dbReference type="NCBI Taxonomy" id="2736817"/>
    <lineage>
        <taxon>Viruses</taxon>
        <taxon>Duplodnaviria</taxon>
        <taxon>Heunggongvirae</taxon>
        <taxon>Uroviricota</taxon>
        <taxon>Caudoviricetes</taxon>
        <taxon>Delfunavirus</taxon>
        <taxon>Delfunavirus v268</taxon>
    </lineage>
</organism>
<dbReference type="Proteomes" id="UP000545774">
    <property type="component" value="Unassembled WGS sequence"/>
</dbReference>
<protein>
    <submittedName>
        <fullName evidence="1">Uncharacterized protein</fullName>
    </submittedName>
</protein>
<evidence type="ECO:0000313" key="2">
    <source>
        <dbReference type="Proteomes" id="UP000545774"/>
    </source>
</evidence>
<dbReference type="EMBL" id="CAJDKB010000002">
    <property type="protein sequence ID" value="CAD0299864.1"/>
    <property type="molecule type" value="Genomic_DNA"/>
</dbReference>
<sequence length="86" mass="9990">MKLGDIITLLDNTPYHEDKYYIEVIDNETFETLLCERVNKVLFMYDDWADDWLDGDLDILNSKIIGMSPNVIDENGVAHDGLTFYI</sequence>
<keyword evidence="2" id="KW-1185">Reference proteome</keyword>
<proteinExistence type="predicted"/>
<evidence type="ECO:0000313" key="1">
    <source>
        <dbReference type="EMBL" id="CAD0299864.1"/>
    </source>
</evidence>
<comment type="caution">
    <text evidence="1">The sequence shown here is derived from an EMBL/GenBank/DDBJ whole genome shotgun (WGS) entry which is preliminary data.</text>
</comment>
<reference evidence="1" key="1">
    <citation type="submission" date="2020-07" db="EMBL/GenBank/DDBJ databases">
        <authorList>
            <person name="Ladero V."/>
        </authorList>
    </citation>
    <scope>NUCLEOTIDE SEQUENCE</scope>
</reference>
<accession>A0ACA9ASU5</accession>
<name>A0ACA9ASU5_9CAUD</name>